<sequence length="107" mass="11444">MVASSPWRNELGPPVCAVGRGMWGRLVECSGFRLFDGCSCDIKGVSGAPLRIGGSGLLPSGIGQDQIAKRPGQDGGARRSSRADRLLAWPGWSTRLSDNRLFRLVDC</sequence>
<evidence type="ECO:0000313" key="2">
    <source>
        <dbReference type="EMBL" id="RRT43110.1"/>
    </source>
</evidence>
<organism evidence="2 3">
    <name type="scientific">Ensete ventricosum</name>
    <name type="common">Abyssinian banana</name>
    <name type="synonym">Musa ensete</name>
    <dbReference type="NCBI Taxonomy" id="4639"/>
    <lineage>
        <taxon>Eukaryota</taxon>
        <taxon>Viridiplantae</taxon>
        <taxon>Streptophyta</taxon>
        <taxon>Embryophyta</taxon>
        <taxon>Tracheophyta</taxon>
        <taxon>Spermatophyta</taxon>
        <taxon>Magnoliopsida</taxon>
        <taxon>Liliopsida</taxon>
        <taxon>Zingiberales</taxon>
        <taxon>Musaceae</taxon>
        <taxon>Ensete</taxon>
    </lineage>
</organism>
<feature type="region of interest" description="Disordered" evidence="1">
    <location>
        <begin position="63"/>
        <end position="82"/>
    </location>
</feature>
<dbReference type="EMBL" id="AMZH03017358">
    <property type="protein sequence ID" value="RRT43110.1"/>
    <property type="molecule type" value="Genomic_DNA"/>
</dbReference>
<gene>
    <name evidence="2" type="ORF">B296_00034758</name>
</gene>
<evidence type="ECO:0000256" key="1">
    <source>
        <dbReference type="SAM" id="MobiDB-lite"/>
    </source>
</evidence>
<dbReference type="AlphaFoldDB" id="A0A426XUF3"/>
<name>A0A426XUF3_ENSVE</name>
<reference evidence="2 3" key="1">
    <citation type="journal article" date="2014" name="Agronomy (Basel)">
        <title>A Draft Genome Sequence for Ensete ventricosum, the Drought-Tolerant Tree Against Hunger.</title>
        <authorList>
            <person name="Harrison J."/>
            <person name="Moore K.A."/>
            <person name="Paszkiewicz K."/>
            <person name="Jones T."/>
            <person name="Grant M."/>
            <person name="Ambacheew D."/>
            <person name="Muzemil S."/>
            <person name="Studholme D.J."/>
        </authorList>
    </citation>
    <scope>NUCLEOTIDE SEQUENCE [LARGE SCALE GENOMIC DNA]</scope>
</reference>
<proteinExistence type="predicted"/>
<accession>A0A426XUF3</accession>
<comment type="caution">
    <text evidence="2">The sequence shown here is derived from an EMBL/GenBank/DDBJ whole genome shotgun (WGS) entry which is preliminary data.</text>
</comment>
<evidence type="ECO:0000313" key="3">
    <source>
        <dbReference type="Proteomes" id="UP000287651"/>
    </source>
</evidence>
<dbReference type="Proteomes" id="UP000287651">
    <property type="component" value="Unassembled WGS sequence"/>
</dbReference>
<protein>
    <submittedName>
        <fullName evidence="2">Uncharacterized protein</fullName>
    </submittedName>
</protein>